<dbReference type="CDD" id="cd07816">
    <property type="entry name" value="Bet_v1-like"/>
    <property type="match status" value="1"/>
</dbReference>
<evidence type="ECO:0000313" key="6">
    <source>
        <dbReference type="EMBL" id="RZC28287.1"/>
    </source>
</evidence>
<dbReference type="SUPFAM" id="SSF55961">
    <property type="entry name" value="Bet v1-like"/>
    <property type="match status" value="1"/>
</dbReference>
<dbReference type="EMBL" id="KN664995">
    <property type="protein sequence ID" value="KHN09901.1"/>
    <property type="molecule type" value="Genomic_DNA"/>
</dbReference>
<dbReference type="SMART" id="SM01037">
    <property type="entry name" value="Bet_v_1"/>
    <property type="match status" value="1"/>
</dbReference>
<evidence type="ECO:0000259" key="4">
    <source>
        <dbReference type="SMART" id="SM01037"/>
    </source>
</evidence>
<organism evidence="5">
    <name type="scientific">Glycine soja</name>
    <name type="common">Wild soybean</name>
    <dbReference type="NCBI Taxonomy" id="3848"/>
    <lineage>
        <taxon>Eukaryota</taxon>
        <taxon>Viridiplantae</taxon>
        <taxon>Streptophyta</taxon>
        <taxon>Embryophyta</taxon>
        <taxon>Tracheophyta</taxon>
        <taxon>Spermatophyta</taxon>
        <taxon>Magnoliopsida</taxon>
        <taxon>eudicotyledons</taxon>
        <taxon>Gunneridae</taxon>
        <taxon>Pentapetalae</taxon>
        <taxon>rosids</taxon>
        <taxon>fabids</taxon>
        <taxon>Fabales</taxon>
        <taxon>Fabaceae</taxon>
        <taxon>Papilionoideae</taxon>
        <taxon>50 kb inversion clade</taxon>
        <taxon>NPAAA clade</taxon>
        <taxon>indigoferoid/millettioid clade</taxon>
        <taxon>Phaseoleae</taxon>
        <taxon>Glycine</taxon>
        <taxon>Glycine subgen. Soja</taxon>
    </lineage>
</organism>
<dbReference type="Gene3D" id="3.30.530.20">
    <property type="match status" value="1"/>
</dbReference>
<dbReference type="InterPro" id="IPR051761">
    <property type="entry name" value="MLP-like_ligand-binding"/>
</dbReference>
<feature type="domain" description="Bet v I/Major latex protein" evidence="4">
    <location>
        <begin position="2"/>
        <end position="152"/>
    </location>
</feature>
<keyword evidence="3" id="KW-0568">Pathogenesis-related protein</keyword>
<dbReference type="PANTHER" id="PTHR31907">
    <property type="entry name" value="MLP-LIKE PROTEIN 423"/>
    <property type="match status" value="1"/>
</dbReference>
<evidence type="ECO:0000313" key="7">
    <source>
        <dbReference type="Proteomes" id="UP000289340"/>
    </source>
</evidence>
<protein>
    <submittedName>
        <fullName evidence="5">MLP-like protein 423</fullName>
    </submittedName>
</protein>
<dbReference type="Proteomes" id="UP000053555">
    <property type="component" value="Unassembled WGS sequence"/>
</dbReference>
<dbReference type="InterPro" id="IPR000916">
    <property type="entry name" value="Bet_v_I/MLP"/>
</dbReference>
<gene>
    <name evidence="6" type="ORF">D0Y65_000332</name>
    <name evidence="5" type="ORF">glysoja_045980</name>
</gene>
<dbReference type="GO" id="GO:0006952">
    <property type="term" value="P:defense response"/>
    <property type="evidence" value="ECO:0007669"/>
    <property type="project" value="UniProtKB-KW"/>
</dbReference>
<evidence type="ECO:0000256" key="2">
    <source>
        <dbReference type="ARBA" id="ARBA00022821"/>
    </source>
</evidence>
<dbReference type="InterPro" id="IPR023393">
    <property type="entry name" value="START-like_dom_sf"/>
</dbReference>
<comment type="similarity">
    <text evidence="1">Belongs to the BetVI family.</text>
</comment>
<dbReference type="Gramene" id="XM_028373954.1">
    <property type="protein sequence ID" value="XP_028229755.1"/>
    <property type="gene ID" value="LOC114410146"/>
</dbReference>
<keyword evidence="7" id="KW-1185">Reference proteome</keyword>
<evidence type="ECO:0000313" key="5">
    <source>
        <dbReference type="EMBL" id="KHN09901.1"/>
    </source>
</evidence>
<sequence>MATRGKLEVDVDLKSNADKYWQTLRNSTEIFPKAFPNDYKSIEVLEGDGKSPGSIRHISYGEGSPLVKSSFEKIEAVDEEKKVVSYTIIDGELLQHYKTFKGDISVTPVGDGCEVKWSAVYEKVSHDVSDPTLVKDFAVKNFLEVDAYVQANA</sequence>
<dbReference type="FunFam" id="3.30.530.20:FF:000007">
    <property type="entry name" value="Major pollen allergen Bet v 1-A"/>
    <property type="match status" value="1"/>
</dbReference>
<reference evidence="5" key="1">
    <citation type="submission" date="2014-07" db="EMBL/GenBank/DDBJ databases">
        <title>Identification of a novel salt tolerance gene in wild soybean by whole-genome sequencing.</title>
        <authorList>
            <person name="Lam H.-M."/>
            <person name="Qi X."/>
            <person name="Li M.-W."/>
            <person name="Liu X."/>
            <person name="Xie M."/>
            <person name="Ni M."/>
            <person name="Xu X."/>
        </authorList>
    </citation>
    <scope>NUCLEOTIDE SEQUENCE [LARGE SCALE GENOMIC DNA]</scope>
    <source>
        <tissue evidence="5">Root</tissue>
    </source>
</reference>
<evidence type="ECO:0000256" key="3">
    <source>
        <dbReference type="ARBA" id="ARBA00023265"/>
    </source>
</evidence>
<dbReference type="Pfam" id="PF00407">
    <property type="entry name" value="Bet_v_1"/>
    <property type="match status" value="1"/>
</dbReference>
<dbReference type="AlphaFoldDB" id="A0A0B2PKJ6"/>
<dbReference type="EMBL" id="QZWG01000001">
    <property type="protein sequence ID" value="RZC28287.1"/>
    <property type="molecule type" value="Genomic_DNA"/>
</dbReference>
<dbReference type="Proteomes" id="UP000289340">
    <property type="component" value="Chromosome 1"/>
</dbReference>
<accession>A0A0B2PKJ6</accession>
<dbReference type="SMR" id="A0A0B2PKJ6"/>
<proteinExistence type="inferred from homology"/>
<name>A0A0B2PKJ6_GLYSO</name>
<keyword evidence="2" id="KW-0611">Plant defense</keyword>
<reference evidence="6 7" key="2">
    <citation type="submission" date="2018-09" db="EMBL/GenBank/DDBJ databases">
        <title>A high-quality reference genome of wild soybean provides a powerful tool to mine soybean genomes.</title>
        <authorList>
            <person name="Xie M."/>
            <person name="Chung C.Y.L."/>
            <person name="Li M.-W."/>
            <person name="Wong F.-L."/>
            <person name="Chan T.-F."/>
            <person name="Lam H.-M."/>
        </authorList>
    </citation>
    <scope>NUCLEOTIDE SEQUENCE [LARGE SCALE GENOMIC DNA]</scope>
    <source>
        <strain evidence="7">cv. W05</strain>
        <tissue evidence="6">Hypocotyl of etiolated seedlings</tissue>
    </source>
</reference>
<evidence type="ECO:0000256" key="1">
    <source>
        <dbReference type="ARBA" id="ARBA00009744"/>
    </source>
</evidence>